<dbReference type="Pfam" id="PF13692">
    <property type="entry name" value="Glyco_trans_1_4"/>
    <property type="match status" value="1"/>
</dbReference>
<dbReference type="InterPro" id="IPR050194">
    <property type="entry name" value="Glycosyltransferase_grp1"/>
</dbReference>
<protein>
    <submittedName>
        <fullName evidence="4">Glycosyltransferase family 4 protein</fullName>
    </submittedName>
</protein>
<gene>
    <name evidence="4" type="ORF">ACFP57_12785</name>
</gene>
<dbReference type="PANTHER" id="PTHR45947">
    <property type="entry name" value="SULFOQUINOVOSYL TRANSFERASE SQD2"/>
    <property type="match status" value="1"/>
</dbReference>
<evidence type="ECO:0000259" key="3">
    <source>
        <dbReference type="Pfam" id="PF13579"/>
    </source>
</evidence>
<accession>A0ABW1X3V1</accession>
<evidence type="ECO:0000256" key="2">
    <source>
        <dbReference type="ARBA" id="ARBA00022679"/>
    </source>
</evidence>
<dbReference type="RefSeq" id="WP_343886939.1">
    <property type="nucleotide sequence ID" value="NZ_BAAAKI010000025.1"/>
</dbReference>
<dbReference type="Gene3D" id="3.40.50.2000">
    <property type="entry name" value="Glycogen Phosphorylase B"/>
    <property type="match status" value="2"/>
</dbReference>
<evidence type="ECO:0000313" key="5">
    <source>
        <dbReference type="Proteomes" id="UP001596266"/>
    </source>
</evidence>
<sequence length="411" mass="44121">MKILVIGVNYAPEISGIAPYTTAMAEGLAARGDQVRVITGVPHYPQWTNYTNFTGLTRRDDRNGLPVRRVRHVIGSGGMGLSRVVQELTFGLGAVLSSWQRPDVVVTISPALISSGLQVLRSKFPGQPPVIVWVQDLYSNGAREIGGSDLRGKLLQKLESAILRSADGVLVIHDRFARHVIDDLGVPAEKVQVSRNWSHIDTTSKADPAEVRSKHFGDAKYIALHTGNMGAKQGLENVVEAARLADQKGSEVVFGLLGNGSRREALEQAAKGTKHLVFVPSLDDDEYSAILQTADVLIVNEKPGLRESAVPSKLTSYFVQGIPVVAATERDSATADEVLAAGAGPVVAPGDPAALLAAVEDMARSVNRAREYGRSAKLFAEQNLTAASAVERVSGWLRDLVDARQRTAVEQ</sequence>
<keyword evidence="5" id="KW-1185">Reference proteome</keyword>
<feature type="domain" description="Glycosyltransferase subfamily 4-like N-terminal" evidence="3">
    <location>
        <begin position="15"/>
        <end position="197"/>
    </location>
</feature>
<evidence type="ECO:0000256" key="1">
    <source>
        <dbReference type="ARBA" id="ARBA00022676"/>
    </source>
</evidence>
<proteinExistence type="predicted"/>
<reference evidence="5" key="1">
    <citation type="journal article" date="2019" name="Int. J. Syst. Evol. Microbiol.">
        <title>The Global Catalogue of Microorganisms (GCM) 10K type strain sequencing project: providing services to taxonomists for standard genome sequencing and annotation.</title>
        <authorList>
            <consortium name="The Broad Institute Genomics Platform"/>
            <consortium name="The Broad Institute Genome Sequencing Center for Infectious Disease"/>
            <person name="Wu L."/>
            <person name="Ma J."/>
        </authorList>
    </citation>
    <scope>NUCLEOTIDE SEQUENCE [LARGE SCALE GENOMIC DNA]</scope>
    <source>
        <strain evidence="5">CGMCC 1.15277</strain>
    </source>
</reference>
<name>A0ABW1X3V1_9ACTN</name>
<dbReference type="PANTHER" id="PTHR45947:SF3">
    <property type="entry name" value="SULFOQUINOVOSYL TRANSFERASE SQD2"/>
    <property type="match status" value="1"/>
</dbReference>
<keyword evidence="1" id="KW-0328">Glycosyltransferase</keyword>
<evidence type="ECO:0000313" key="4">
    <source>
        <dbReference type="EMBL" id="MFC6397851.1"/>
    </source>
</evidence>
<dbReference type="SUPFAM" id="SSF53756">
    <property type="entry name" value="UDP-Glycosyltransferase/glycogen phosphorylase"/>
    <property type="match status" value="1"/>
</dbReference>
<dbReference type="Proteomes" id="UP001596266">
    <property type="component" value="Unassembled WGS sequence"/>
</dbReference>
<dbReference type="Pfam" id="PF13579">
    <property type="entry name" value="Glyco_trans_4_4"/>
    <property type="match status" value="1"/>
</dbReference>
<comment type="caution">
    <text evidence="4">The sequence shown here is derived from an EMBL/GenBank/DDBJ whole genome shotgun (WGS) entry which is preliminary data.</text>
</comment>
<dbReference type="CDD" id="cd03794">
    <property type="entry name" value="GT4_WbuB-like"/>
    <property type="match status" value="1"/>
</dbReference>
<organism evidence="4 5">
    <name type="scientific">Luteococcus sanguinis</name>
    <dbReference type="NCBI Taxonomy" id="174038"/>
    <lineage>
        <taxon>Bacteria</taxon>
        <taxon>Bacillati</taxon>
        <taxon>Actinomycetota</taxon>
        <taxon>Actinomycetes</taxon>
        <taxon>Propionibacteriales</taxon>
        <taxon>Propionibacteriaceae</taxon>
        <taxon>Luteococcus</taxon>
    </lineage>
</organism>
<dbReference type="EMBL" id="JBHSUA010000024">
    <property type="protein sequence ID" value="MFC6397851.1"/>
    <property type="molecule type" value="Genomic_DNA"/>
</dbReference>
<keyword evidence="2" id="KW-0808">Transferase</keyword>
<dbReference type="InterPro" id="IPR028098">
    <property type="entry name" value="Glyco_trans_4-like_N"/>
</dbReference>